<protein>
    <submittedName>
        <fullName evidence="2">COMM domain</fullName>
    </submittedName>
</protein>
<dbReference type="PANTHER" id="PTHR12333">
    <property type="entry name" value="COMM DOMAIN CONTAINING PROTEIN 10"/>
    <property type="match status" value="1"/>
</dbReference>
<proteinExistence type="predicted"/>
<evidence type="ECO:0000313" key="2">
    <source>
        <dbReference type="EMBL" id="KAF4147268.1"/>
    </source>
</evidence>
<dbReference type="InterPro" id="IPR037361">
    <property type="entry name" value="COMMD10"/>
</dbReference>
<organism evidence="2 3">
    <name type="scientific">Phytophthora infestans</name>
    <name type="common">Potato late blight agent</name>
    <name type="synonym">Botrytis infestans</name>
    <dbReference type="NCBI Taxonomy" id="4787"/>
    <lineage>
        <taxon>Eukaryota</taxon>
        <taxon>Sar</taxon>
        <taxon>Stramenopiles</taxon>
        <taxon>Oomycota</taxon>
        <taxon>Peronosporomycetes</taxon>
        <taxon>Peronosporales</taxon>
        <taxon>Peronosporaceae</taxon>
        <taxon>Phytophthora</taxon>
    </lineage>
</organism>
<sequence length="202" mass="22437">MICTCRMVVTSQSYAMLNVVVRDKLGQVLACVLDKMATNEVEVFTADETDQLRAMLMLSDVQIDTTVEVAREIFRDAATFGHVDRNLLLSRGVENDVVSSVEKTWRKRGRSLATRIAAFQGVETPALTLQKTDWRLHLEMGSSKRSGQSQPTAIFQLELKNTSADEVEKLDVELSHAELRTLFLQLNAIQAELDAPPTPSAA</sequence>
<gene>
    <name evidence="2" type="ORF">GN958_ATG03536</name>
</gene>
<name>A0A8S9V9R1_PHYIN</name>
<dbReference type="EMBL" id="JAACNO010000485">
    <property type="protein sequence ID" value="KAF4147268.1"/>
    <property type="molecule type" value="Genomic_DNA"/>
</dbReference>
<accession>A0A8S9V9R1</accession>
<reference evidence="2" key="1">
    <citation type="submission" date="2020-03" db="EMBL/GenBank/DDBJ databases">
        <title>Hybrid Assembly of Korean Phytophthora infestans isolates.</title>
        <authorList>
            <person name="Prokchorchik M."/>
            <person name="Lee Y."/>
            <person name="Seo J."/>
            <person name="Cho J.-H."/>
            <person name="Park Y.-E."/>
            <person name="Jang D.-C."/>
            <person name="Im J.-S."/>
            <person name="Choi J.-G."/>
            <person name="Park H.-J."/>
            <person name="Lee G.-B."/>
            <person name="Lee Y.-G."/>
            <person name="Hong S.-Y."/>
            <person name="Cho K."/>
            <person name="Sohn K.H."/>
        </authorList>
    </citation>
    <scope>NUCLEOTIDE SEQUENCE</scope>
    <source>
        <strain evidence="2">KR_2_A2</strain>
    </source>
</reference>
<dbReference type="Proteomes" id="UP000704712">
    <property type="component" value="Unassembled WGS sequence"/>
</dbReference>
<evidence type="ECO:0000313" key="3">
    <source>
        <dbReference type="Proteomes" id="UP000704712"/>
    </source>
</evidence>
<dbReference type="InterPro" id="IPR017920">
    <property type="entry name" value="COMM"/>
</dbReference>
<dbReference type="Pfam" id="PF07258">
    <property type="entry name" value="COMM_domain"/>
    <property type="match status" value="1"/>
</dbReference>
<feature type="domain" description="COMM" evidence="1">
    <location>
        <begin position="128"/>
        <end position="197"/>
    </location>
</feature>
<comment type="caution">
    <text evidence="2">The sequence shown here is derived from an EMBL/GenBank/DDBJ whole genome shotgun (WGS) entry which is preliminary data.</text>
</comment>
<dbReference type="AlphaFoldDB" id="A0A8S9V9R1"/>
<dbReference type="PANTHER" id="PTHR12333:SF0">
    <property type="entry name" value="COMM DOMAIN-CONTAINING PROTEIN 10"/>
    <property type="match status" value="1"/>
</dbReference>
<dbReference type="PROSITE" id="PS51269">
    <property type="entry name" value="COMM"/>
    <property type="match status" value="1"/>
</dbReference>
<evidence type="ECO:0000259" key="1">
    <source>
        <dbReference type="PROSITE" id="PS51269"/>
    </source>
</evidence>